<dbReference type="RefSeq" id="WP_162087516.1">
    <property type="nucleotide sequence ID" value="NZ_CAJIMS010000001.1"/>
</dbReference>
<evidence type="ECO:0000313" key="1">
    <source>
        <dbReference type="EMBL" id="CAD7803336.1"/>
    </source>
</evidence>
<name>A0A9N8MF25_9FLAO</name>
<dbReference type="PROSITE" id="PS51257">
    <property type="entry name" value="PROKAR_LIPOPROTEIN"/>
    <property type="match status" value="1"/>
</dbReference>
<evidence type="ECO:0000313" key="2">
    <source>
        <dbReference type="Proteomes" id="UP000662618"/>
    </source>
</evidence>
<comment type="caution">
    <text evidence="1">The sequence shown here is derived from an EMBL/GenBank/DDBJ whole genome shotgun (WGS) entry which is preliminary data.</text>
</comment>
<dbReference type="Proteomes" id="UP000662618">
    <property type="component" value="Unassembled WGS sequence"/>
</dbReference>
<reference evidence="1" key="1">
    <citation type="submission" date="2020-12" db="EMBL/GenBank/DDBJ databases">
        <authorList>
            <person name="Rodrigo-Torres L."/>
            <person name="Arahal R. D."/>
            <person name="Lucena T."/>
        </authorList>
    </citation>
    <scope>NUCLEOTIDE SEQUENCE</scope>
    <source>
        <strain evidence="1">CECT 9390</strain>
    </source>
</reference>
<dbReference type="EMBL" id="CAJIMS010000001">
    <property type="protein sequence ID" value="CAD7803336.1"/>
    <property type="molecule type" value="Genomic_DNA"/>
</dbReference>
<sequence length="140" mass="15503">MKKAFLVATSFIALSLTSCKKEGNKGVIKTDTSQQVIVADDGKPDATIGYNVDVKGKKTIKTDYVYKATDGTLVKVVFDYNPENRNMTITNNNKTFVLDKSEVKTNQTTYEKADMKATVKGDSIIIRQGENIIELVKTKI</sequence>
<gene>
    <name evidence="1" type="ORF">CHRY9390_01063</name>
</gene>
<proteinExistence type="predicted"/>
<protein>
    <recommendedName>
        <fullName evidence="3">Lipoprotein</fullName>
    </recommendedName>
</protein>
<accession>A0A9N8MF25</accession>
<dbReference type="AlphaFoldDB" id="A0A9N8MF25"/>
<organism evidence="1 2">
    <name type="scientific">Chryseobacterium aquaeductus</name>
    <dbReference type="NCBI Taxonomy" id="2675056"/>
    <lineage>
        <taxon>Bacteria</taxon>
        <taxon>Pseudomonadati</taxon>
        <taxon>Bacteroidota</taxon>
        <taxon>Flavobacteriia</taxon>
        <taxon>Flavobacteriales</taxon>
        <taxon>Weeksellaceae</taxon>
        <taxon>Chryseobacterium group</taxon>
        <taxon>Chryseobacterium</taxon>
    </lineage>
</organism>
<keyword evidence="2" id="KW-1185">Reference proteome</keyword>
<evidence type="ECO:0008006" key="3">
    <source>
        <dbReference type="Google" id="ProtNLM"/>
    </source>
</evidence>